<sequence>MVMGYNAIIMATPDKLHILSKSYPYMIKNLGPGLKHIKIVANTKCKKMIEDAFATEDRVEFLDEEEILQGLTLSKIKEILKSICGYDYRAGWFYQQFLKMAYSYICEDDYYLLFDSDTIPLHQINYFSKDGKPCFVTKIEYHRPYFDTIDTLFDGEVKRVNPKESFIAENMMISRMFMQEMIEKIMINPHLEGKTFYEKILKSVDRNVVKDTGFSEFETYGNYIMTFHPEAYHKMKLRTQRMGAFLLGDDPDEAQLEWAANDYDIMSFEPFGRRWLTKKTKSEKIRKKYSAKQIFEKYIKFSHLYDLIRYGSYIKYD</sequence>
<reference evidence="1 2" key="1">
    <citation type="submission" date="2016-12" db="EMBL/GenBank/DDBJ databases">
        <authorList>
            <person name="Song W.-J."/>
            <person name="Kurnit D.M."/>
        </authorList>
    </citation>
    <scope>NUCLEOTIDE SEQUENCE [LARGE SCALE GENOMIC DNA]</scope>
    <source>
        <strain evidence="1 2">DSM 14810</strain>
    </source>
</reference>
<name>A0A1M7T524_9FIRM</name>
<evidence type="ECO:0000313" key="1">
    <source>
        <dbReference type="EMBL" id="SHN65804.1"/>
    </source>
</evidence>
<gene>
    <name evidence="1" type="ORF">SAMN02745247_03014</name>
</gene>
<evidence type="ECO:0008006" key="3">
    <source>
        <dbReference type="Google" id="ProtNLM"/>
    </source>
</evidence>
<dbReference type="AlphaFoldDB" id="A0A1M7T524"/>
<dbReference type="EMBL" id="FRDH01000017">
    <property type="protein sequence ID" value="SHN65804.1"/>
    <property type="molecule type" value="Genomic_DNA"/>
</dbReference>
<organism evidence="1 2">
    <name type="scientific">Butyrivibrio hungatei DSM 14810</name>
    <dbReference type="NCBI Taxonomy" id="1121132"/>
    <lineage>
        <taxon>Bacteria</taxon>
        <taxon>Bacillati</taxon>
        <taxon>Bacillota</taxon>
        <taxon>Clostridia</taxon>
        <taxon>Lachnospirales</taxon>
        <taxon>Lachnospiraceae</taxon>
        <taxon>Butyrivibrio</taxon>
    </lineage>
</organism>
<evidence type="ECO:0000313" key="2">
    <source>
        <dbReference type="Proteomes" id="UP000184097"/>
    </source>
</evidence>
<dbReference type="Pfam" id="PF20102">
    <property type="entry name" value="DUF6492"/>
    <property type="match status" value="1"/>
</dbReference>
<protein>
    <recommendedName>
        <fullName evidence="3">Glycosyl transferase family 8</fullName>
    </recommendedName>
</protein>
<dbReference type="Proteomes" id="UP000184097">
    <property type="component" value="Unassembled WGS sequence"/>
</dbReference>
<proteinExistence type="predicted"/>
<accession>A0A1M7T524</accession>
<dbReference type="InterPro" id="IPR045499">
    <property type="entry name" value="DUF6492"/>
</dbReference>